<sequence length="163" mass="18211">MMSCVYNYLAACETLRPVRTSGASCVRLLGWARRTWRLLGLSFTVLAVVGGQGGGKVWQTSRRKKKGKKKKEKEKKRKEKNVCGPVLSPSPNPRAHWLHPSITELCRPFSPVLLDGRAAIKLLLVVVAVRDGRRETKCWRTPTVDDANTAESVACEIALLIWK</sequence>
<reference evidence="3" key="1">
    <citation type="journal article" date="2010" name="Genome Res.">
        <title>Population genomic sequencing of Coccidioides fungi reveals recent hybridization and transposon control.</title>
        <authorList>
            <person name="Neafsey D.E."/>
            <person name="Barker B.M."/>
            <person name="Sharpton T.J."/>
            <person name="Stajich J.E."/>
            <person name="Park D.J."/>
            <person name="Whiston E."/>
            <person name="Hung C.-Y."/>
            <person name="McMahan C."/>
            <person name="White J."/>
            <person name="Sykes S."/>
            <person name="Heiman D."/>
            <person name="Young S."/>
            <person name="Zeng Q."/>
            <person name="Abouelleil A."/>
            <person name="Aftuck L."/>
            <person name="Bessette D."/>
            <person name="Brown A."/>
            <person name="FitzGerald M."/>
            <person name="Lui A."/>
            <person name="Macdonald J.P."/>
            <person name="Priest M."/>
            <person name="Orbach M.J."/>
            <person name="Galgiani J.N."/>
            <person name="Kirkland T.N."/>
            <person name="Cole G.T."/>
            <person name="Birren B.W."/>
            <person name="Henn M.R."/>
            <person name="Taylor J.W."/>
            <person name="Rounsley S.D."/>
        </authorList>
    </citation>
    <scope>NUCLEOTIDE SEQUENCE [LARGE SCALE GENOMIC DNA]</scope>
    <source>
        <strain evidence="3">RMSCC 757 / Silveira</strain>
    </source>
</reference>
<keyword evidence="3" id="KW-1185">Reference proteome</keyword>
<proteinExistence type="predicted"/>
<dbReference type="EMBL" id="GL636488">
    <property type="protein sequence ID" value="EFW20941.1"/>
    <property type="molecule type" value="Genomic_DNA"/>
</dbReference>
<accession>E9CYB4</accession>
<reference evidence="3" key="2">
    <citation type="submission" date="2010-03" db="EMBL/GenBank/DDBJ databases">
        <title>The genome sequence of Coccidioides posadasii strain Silveira.</title>
        <authorList>
            <consortium name="The Broad Institute Genome Sequencing Center for Infectious Disease"/>
            <person name="Neafsey D."/>
            <person name="Orbach M."/>
            <person name="Henn M.R."/>
            <person name="Cole G.T."/>
            <person name="Galgiani J."/>
            <person name="Gardner M.J."/>
            <person name="Kirkland T.N."/>
            <person name="Taylor J.W."/>
            <person name="Young S.K."/>
            <person name="Zeng Q."/>
            <person name="Koehrsen M."/>
            <person name="Alvarado L."/>
            <person name="Berlin A."/>
            <person name="Borenstein D."/>
            <person name="Chapman S.B."/>
            <person name="Chen Z."/>
            <person name="Engels R."/>
            <person name="Freedman E."/>
            <person name="Gellesch M."/>
            <person name="Goldberg J."/>
            <person name="Griggs A."/>
            <person name="Gujja S."/>
            <person name="Heilman E."/>
            <person name="Heiman D."/>
            <person name="Howarth C."/>
            <person name="Jen D."/>
            <person name="Larson L."/>
            <person name="Mehta T."/>
            <person name="Neiman D."/>
            <person name="Park D."/>
            <person name="Pearson M."/>
            <person name="Richards J."/>
            <person name="Roberts A."/>
            <person name="Saif S."/>
            <person name="Shea T."/>
            <person name="Shenoy N."/>
            <person name="Sisk P."/>
            <person name="Stolte C."/>
            <person name="Sykes S."/>
            <person name="Walk T."/>
            <person name="White J."/>
            <person name="Yandava C."/>
            <person name="Haas B."/>
            <person name="Nusbaum C."/>
            <person name="Birren B."/>
        </authorList>
    </citation>
    <scope>NUCLEOTIDE SEQUENCE [LARGE SCALE GENOMIC DNA]</scope>
    <source>
        <strain evidence="3">RMSCC 757 / Silveira</strain>
    </source>
</reference>
<organism evidence="3">
    <name type="scientific">Coccidioides posadasii (strain RMSCC 757 / Silveira)</name>
    <name type="common">Valley fever fungus</name>
    <dbReference type="NCBI Taxonomy" id="443226"/>
    <lineage>
        <taxon>Eukaryota</taxon>
        <taxon>Fungi</taxon>
        <taxon>Dikarya</taxon>
        <taxon>Ascomycota</taxon>
        <taxon>Pezizomycotina</taxon>
        <taxon>Eurotiomycetes</taxon>
        <taxon>Eurotiomycetidae</taxon>
        <taxon>Onygenales</taxon>
        <taxon>Onygenaceae</taxon>
        <taxon>Coccidioides</taxon>
    </lineage>
</organism>
<feature type="compositionally biased region" description="Basic residues" evidence="1">
    <location>
        <begin position="61"/>
        <end position="79"/>
    </location>
</feature>
<dbReference type="AlphaFoldDB" id="E9CYB4"/>
<evidence type="ECO:0000256" key="1">
    <source>
        <dbReference type="SAM" id="MobiDB-lite"/>
    </source>
</evidence>
<dbReference type="VEuPathDB" id="FungiDB:D8B26_002773"/>
<protein>
    <submittedName>
        <fullName evidence="2">Uncharacterized protein</fullName>
    </submittedName>
</protein>
<feature type="region of interest" description="Disordered" evidence="1">
    <location>
        <begin position="53"/>
        <end position="85"/>
    </location>
</feature>
<dbReference type="Proteomes" id="UP000002497">
    <property type="component" value="Unassembled WGS sequence"/>
</dbReference>
<evidence type="ECO:0000313" key="2">
    <source>
        <dbReference type="EMBL" id="EFW20941.1"/>
    </source>
</evidence>
<gene>
    <name evidence="2" type="ORF">CPSG_02784</name>
</gene>
<dbReference type="HOGENOM" id="CLU_1626887_0_0_1"/>
<name>E9CYB4_COCPS</name>
<dbReference type="VEuPathDB" id="FungiDB:CPSG_02784"/>
<evidence type="ECO:0000313" key="3">
    <source>
        <dbReference type="Proteomes" id="UP000002497"/>
    </source>
</evidence>